<accession>A0A813XY45</accession>
<comment type="caution">
    <text evidence="6">The sequence shown here is derived from an EMBL/GenBank/DDBJ whole genome shotgun (WGS) entry which is preliminary data.</text>
</comment>
<dbReference type="InterPro" id="IPR013083">
    <property type="entry name" value="Znf_RING/FYVE/PHD"/>
</dbReference>
<dbReference type="EMBL" id="CAJNOC010001588">
    <property type="protein sequence ID" value="CAF0876535.1"/>
    <property type="molecule type" value="Genomic_DNA"/>
</dbReference>
<keyword evidence="7" id="KW-1185">Reference proteome</keyword>
<gene>
    <name evidence="6" type="ORF">OXX778_LOCUS10198</name>
</gene>
<feature type="domain" description="RING-type" evidence="5">
    <location>
        <begin position="242"/>
        <end position="279"/>
    </location>
</feature>
<dbReference type="InterPro" id="IPR042496">
    <property type="entry name" value="CGRF1"/>
</dbReference>
<dbReference type="Gene3D" id="3.30.40.10">
    <property type="entry name" value="Zinc/RING finger domain, C3HC4 (zinc finger)"/>
    <property type="match status" value="1"/>
</dbReference>
<organism evidence="6 7">
    <name type="scientific">Brachionus calyciflorus</name>
    <dbReference type="NCBI Taxonomy" id="104777"/>
    <lineage>
        <taxon>Eukaryota</taxon>
        <taxon>Metazoa</taxon>
        <taxon>Spiralia</taxon>
        <taxon>Gnathifera</taxon>
        <taxon>Rotifera</taxon>
        <taxon>Eurotatoria</taxon>
        <taxon>Monogononta</taxon>
        <taxon>Pseudotrocha</taxon>
        <taxon>Ploima</taxon>
        <taxon>Brachionidae</taxon>
        <taxon>Brachionus</taxon>
    </lineage>
</organism>
<dbReference type="PANTHER" id="PTHR15379:SF2">
    <property type="entry name" value="CELL GROWTH REGULATOR WITH RING FINGER DOMAIN PROTEIN 1"/>
    <property type="match status" value="1"/>
</dbReference>
<evidence type="ECO:0000256" key="4">
    <source>
        <dbReference type="SAM" id="Phobius"/>
    </source>
</evidence>
<dbReference type="InterPro" id="IPR001841">
    <property type="entry name" value="Znf_RING"/>
</dbReference>
<dbReference type="PANTHER" id="PTHR15379">
    <property type="entry name" value="CELL GROWTH REGULATOR WITH RING FINGER DOMAIN PROTEIN 1"/>
    <property type="match status" value="1"/>
</dbReference>
<dbReference type="Pfam" id="PF13920">
    <property type="entry name" value="zf-C3HC4_3"/>
    <property type="match status" value="1"/>
</dbReference>
<keyword evidence="4" id="KW-0472">Membrane</keyword>
<dbReference type="PROSITE" id="PS50089">
    <property type="entry name" value="ZF_RING_2"/>
    <property type="match status" value="1"/>
</dbReference>
<sequence length="290" mass="34012">MDGFLINLIYLCLIFLAFYIATFSKWRIRPVAMAENDVDFIDRQLNAMNEQQRIAQPNNINVRPIEIPFIVEFNLLKSTSKDGIYFKIKQFSNSLLNKNINLVILWSLDINKFYSKFENSIHDSFYGQISEFFKDSCVKVYHSKLNNLESDRELYYEIPEECNESFKEIESNNTLRNVYHVAVILFKDDIESISFDSVIANINIYHLKDKKMETRLLHNYLKCLNNTTISLTSVKSQEEELCVVCQVNQNDQVLLPCTHKCICSECLVRIPDNKCPMCRVQIHNKFQLRG</sequence>
<keyword evidence="2" id="KW-0862">Zinc</keyword>
<reference evidence="6" key="1">
    <citation type="submission" date="2021-02" db="EMBL/GenBank/DDBJ databases">
        <authorList>
            <person name="Nowell W R."/>
        </authorList>
    </citation>
    <scope>NUCLEOTIDE SEQUENCE</scope>
    <source>
        <strain evidence="6">Ploen Becks lab</strain>
    </source>
</reference>
<keyword evidence="4" id="KW-0812">Transmembrane</keyword>
<keyword evidence="1 3" id="KW-0863">Zinc-finger</keyword>
<evidence type="ECO:0000313" key="7">
    <source>
        <dbReference type="Proteomes" id="UP000663879"/>
    </source>
</evidence>
<dbReference type="AlphaFoldDB" id="A0A813XY45"/>
<dbReference type="GO" id="GO:0030308">
    <property type="term" value="P:negative regulation of cell growth"/>
    <property type="evidence" value="ECO:0007669"/>
    <property type="project" value="TreeGrafter"/>
</dbReference>
<proteinExistence type="predicted"/>
<evidence type="ECO:0000256" key="1">
    <source>
        <dbReference type="ARBA" id="ARBA00022771"/>
    </source>
</evidence>
<dbReference type="OrthoDB" id="10455195at2759"/>
<evidence type="ECO:0000256" key="3">
    <source>
        <dbReference type="PROSITE-ProRule" id="PRU00175"/>
    </source>
</evidence>
<evidence type="ECO:0000256" key="2">
    <source>
        <dbReference type="ARBA" id="ARBA00022833"/>
    </source>
</evidence>
<dbReference type="SUPFAM" id="SSF57850">
    <property type="entry name" value="RING/U-box"/>
    <property type="match status" value="1"/>
</dbReference>
<keyword evidence="1 3" id="KW-0479">Metal-binding</keyword>
<evidence type="ECO:0000313" key="6">
    <source>
        <dbReference type="EMBL" id="CAF0876535.1"/>
    </source>
</evidence>
<protein>
    <recommendedName>
        <fullName evidence="5">RING-type domain-containing protein</fullName>
    </recommendedName>
</protein>
<name>A0A813XY45_9BILA</name>
<evidence type="ECO:0000259" key="5">
    <source>
        <dbReference type="PROSITE" id="PS50089"/>
    </source>
</evidence>
<keyword evidence="4" id="KW-1133">Transmembrane helix</keyword>
<feature type="transmembrane region" description="Helical" evidence="4">
    <location>
        <begin position="6"/>
        <end position="23"/>
    </location>
</feature>
<dbReference type="GO" id="GO:0008270">
    <property type="term" value="F:zinc ion binding"/>
    <property type="evidence" value="ECO:0007669"/>
    <property type="project" value="UniProtKB-KW"/>
</dbReference>
<dbReference type="Proteomes" id="UP000663879">
    <property type="component" value="Unassembled WGS sequence"/>
</dbReference>